<feature type="chain" id="PRO_5042239693" description="Macroglobulin domain-containing protein" evidence="3">
    <location>
        <begin position="22"/>
        <end position="431"/>
    </location>
</feature>
<comment type="caution">
    <text evidence="5">The sequence shown here is derived from an EMBL/GenBank/DDBJ whole genome shotgun (WGS) entry which is preliminary data.</text>
</comment>
<dbReference type="InterPro" id="IPR041555">
    <property type="entry name" value="MG3"/>
</dbReference>
<sequence>MISCILLILVALGTGIDVCHCSYVILLPKKMSYGVYPISVSYLKPIAMGIINGEVKVTDLETKDVLIMSQYQLTAVNFRILTVDADLKPKSVMLAVTIHDPRDNIIKQWQKESEHAMFTDKFLLSDEPMNGDWKIKVVTEEEDISKIFEVREYVLPKFEVAVAPPGFLLTTSKEIPVTVTAKYTYGKPVKGTCELHVRQEQYPWEIQHSEQVYIKDLRDGKAEFEASTVTQPRNGRKIHFSAVCTESLTNNAITANTSVKVYSMKYKLKFLEVTSGNFKPGMTYKAYVLLSQADGTSPKLSDLKYITKDGIEKKRQITLEIKMGNRYINLPQQRVPCSNRYINLPQQRVPCSNSYINLPQQLVPCSNRYINLPQQRVPCSNRYINLPQQRVPCSNRYINLPQQRVPCSNSYIILPQQRVPCSNRYINLPQQ</sequence>
<keyword evidence="1 3" id="KW-0732">Signal</keyword>
<dbReference type="EMBL" id="JAODUP010000088">
    <property type="protein sequence ID" value="KAK2162976.1"/>
    <property type="molecule type" value="Genomic_DNA"/>
</dbReference>
<dbReference type="Gene3D" id="2.60.40.1930">
    <property type="match status" value="1"/>
</dbReference>
<evidence type="ECO:0000313" key="6">
    <source>
        <dbReference type="Proteomes" id="UP001208570"/>
    </source>
</evidence>
<reference evidence="5" key="1">
    <citation type="journal article" date="2023" name="Mol. Biol. Evol.">
        <title>Third-Generation Sequencing Reveals the Adaptive Role of the Epigenome in Three Deep-Sea Polychaetes.</title>
        <authorList>
            <person name="Perez M."/>
            <person name="Aroh O."/>
            <person name="Sun Y."/>
            <person name="Lan Y."/>
            <person name="Juniper S.K."/>
            <person name="Young C.R."/>
            <person name="Angers B."/>
            <person name="Qian P.Y."/>
        </authorList>
    </citation>
    <scope>NUCLEOTIDE SEQUENCE</scope>
    <source>
        <strain evidence="5">P08H-3</strain>
    </source>
</reference>
<keyword evidence="2" id="KW-0882">Thioester bond</keyword>
<accession>A0AAD9K166</accession>
<evidence type="ECO:0000256" key="3">
    <source>
        <dbReference type="SAM" id="SignalP"/>
    </source>
</evidence>
<evidence type="ECO:0000256" key="1">
    <source>
        <dbReference type="ARBA" id="ARBA00022729"/>
    </source>
</evidence>
<protein>
    <recommendedName>
        <fullName evidence="4">Macroglobulin domain-containing protein</fullName>
    </recommendedName>
</protein>
<dbReference type="Proteomes" id="UP001208570">
    <property type="component" value="Unassembled WGS sequence"/>
</dbReference>
<dbReference type="PANTHER" id="PTHR11412:SF136">
    <property type="entry name" value="CD109 ANTIGEN"/>
    <property type="match status" value="1"/>
</dbReference>
<name>A0AAD9K166_9ANNE</name>
<dbReference type="PANTHER" id="PTHR11412">
    <property type="entry name" value="MACROGLOBULIN / COMPLEMENT"/>
    <property type="match status" value="1"/>
</dbReference>
<dbReference type="InterPro" id="IPR050473">
    <property type="entry name" value="A2M/Complement_sys"/>
</dbReference>
<evidence type="ECO:0000256" key="2">
    <source>
        <dbReference type="ARBA" id="ARBA00022966"/>
    </source>
</evidence>
<dbReference type="Pfam" id="PF17791">
    <property type="entry name" value="MG3"/>
    <property type="match status" value="1"/>
</dbReference>
<organism evidence="5 6">
    <name type="scientific">Paralvinella palmiformis</name>
    <dbReference type="NCBI Taxonomy" id="53620"/>
    <lineage>
        <taxon>Eukaryota</taxon>
        <taxon>Metazoa</taxon>
        <taxon>Spiralia</taxon>
        <taxon>Lophotrochozoa</taxon>
        <taxon>Annelida</taxon>
        <taxon>Polychaeta</taxon>
        <taxon>Sedentaria</taxon>
        <taxon>Canalipalpata</taxon>
        <taxon>Terebellida</taxon>
        <taxon>Terebelliformia</taxon>
        <taxon>Alvinellidae</taxon>
        <taxon>Paralvinella</taxon>
    </lineage>
</organism>
<evidence type="ECO:0000259" key="4">
    <source>
        <dbReference type="Pfam" id="PF17791"/>
    </source>
</evidence>
<evidence type="ECO:0000313" key="5">
    <source>
        <dbReference type="EMBL" id="KAK2162976.1"/>
    </source>
</evidence>
<keyword evidence="6" id="KW-1185">Reference proteome</keyword>
<gene>
    <name evidence="5" type="ORF">LSH36_88g03005</name>
</gene>
<feature type="domain" description="Macroglobulin" evidence="4">
    <location>
        <begin position="152"/>
        <end position="228"/>
    </location>
</feature>
<dbReference type="AlphaFoldDB" id="A0AAD9K166"/>
<dbReference type="Gene3D" id="2.60.40.1940">
    <property type="match status" value="1"/>
</dbReference>
<feature type="signal peptide" evidence="3">
    <location>
        <begin position="1"/>
        <end position="21"/>
    </location>
</feature>
<proteinExistence type="predicted"/>